<evidence type="ECO:0000313" key="1">
    <source>
        <dbReference type="EnsemblProtists" id="PYU1_T014231"/>
    </source>
</evidence>
<sequence>MNHRSCRFAALARGPSAQDAISASADQCNGSLSTDPGLRLQRKDLLVAMAADHVHMFARKLKNLSCSCRQDPQDRVLVSGFHCPHLVQYEDYCYFSAIPYRSIVQVLITYRTATSTSEAAANNTQGTAVAARTKDLILKFVDDTQLWLEFEHNLARGMFLEALTLSIQRSVSPDNLNEGSIDVEYIDLGEIAQVSINPVDLLKVFPAVQISSDTTSSSPVKSRSRSIRELFLSSESDDDERIAGFDFLRDALRHVVYDKVCLALQIARETSITGDPNCGFLLSTAKELSQALDEPDLSTFTWLSSAFINMHREDADKLELALSQVMYSIKIARENGFPYLLSLALHCVADLHIRQTDYVSAKEFLVEAARFMPEEVEPSMKMQLHRKIRELREYTATTKPSLTFQGTATKVANLHLNESGDEARAALSAPIKQYKISVKAQNAFNFWNHCMDESSRYSSAQSKLSHEAGITSAKDLLLEKVFKLTPSESLLFTKAVRSGSCMIEILESRSKAAVPFKVARMRVFFDSSQTFEWLRGEVVKRLRLCVSPASNEGFEKKAIESFRDPQVQQQMIEWKKQLGDALTSENQSLLAFMGDETTETAGRCSDVRNRSAQSMPLTSEQVEVPTITCSVCRSRIALDDIEAHSESCC</sequence>
<dbReference type="Proteomes" id="UP000019132">
    <property type="component" value="Unassembled WGS sequence"/>
</dbReference>
<name>K3XAI2_GLOUD</name>
<keyword evidence="2" id="KW-1185">Reference proteome</keyword>
<dbReference type="eggNOG" id="ENOG502SYUJ">
    <property type="taxonomic scope" value="Eukaryota"/>
</dbReference>
<reference evidence="2" key="1">
    <citation type="journal article" date="2010" name="Genome Biol.">
        <title>Genome sequence of the necrotrophic plant pathogen Pythium ultimum reveals original pathogenicity mechanisms and effector repertoire.</title>
        <authorList>
            <person name="Levesque C.A."/>
            <person name="Brouwer H."/>
            <person name="Cano L."/>
            <person name="Hamilton J.P."/>
            <person name="Holt C."/>
            <person name="Huitema E."/>
            <person name="Raffaele S."/>
            <person name="Robideau G.P."/>
            <person name="Thines M."/>
            <person name="Win J."/>
            <person name="Zerillo M.M."/>
            <person name="Beakes G.W."/>
            <person name="Boore J.L."/>
            <person name="Busam D."/>
            <person name="Dumas B."/>
            <person name="Ferriera S."/>
            <person name="Fuerstenberg S.I."/>
            <person name="Gachon C.M."/>
            <person name="Gaulin E."/>
            <person name="Govers F."/>
            <person name="Grenville-Briggs L."/>
            <person name="Horner N."/>
            <person name="Hostetler J."/>
            <person name="Jiang R.H."/>
            <person name="Johnson J."/>
            <person name="Krajaejun T."/>
            <person name="Lin H."/>
            <person name="Meijer H.J."/>
            <person name="Moore B."/>
            <person name="Morris P."/>
            <person name="Phuntmart V."/>
            <person name="Puiu D."/>
            <person name="Shetty J."/>
            <person name="Stajich J.E."/>
            <person name="Tripathy S."/>
            <person name="Wawra S."/>
            <person name="van West P."/>
            <person name="Whitty B.R."/>
            <person name="Coutinho P.M."/>
            <person name="Henrissat B."/>
            <person name="Martin F."/>
            <person name="Thomas P.D."/>
            <person name="Tyler B.M."/>
            <person name="De Vries R.P."/>
            <person name="Kamoun S."/>
            <person name="Yandell M."/>
            <person name="Tisserat N."/>
            <person name="Buell C.R."/>
        </authorList>
    </citation>
    <scope>NUCLEOTIDE SEQUENCE</scope>
    <source>
        <strain evidence="2">DAOM:BR144</strain>
    </source>
</reference>
<reference evidence="1" key="3">
    <citation type="submission" date="2015-02" db="UniProtKB">
        <authorList>
            <consortium name="EnsemblProtists"/>
        </authorList>
    </citation>
    <scope>IDENTIFICATION</scope>
    <source>
        <strain evidence="1">DAOM BR144</strain>
    </source>
</reference>
<evidence type="ECO:0000313" key="2">
    <source>
        <dbReference type="Proteomes" id="UP000019132"/>
    </source>
</evidence>
<reference evidence="2" key="2">
    <citation type="submission" date="2010-04" db="EMBL/GenBank/DDBJ databases">
        <authorList>
            <person name="Buell R."/>
            <person name="Hamilton J."/>
            <person name="Hostetler J."/>
        </authorList>
    </citation>
    <scope>NUCLEOTIDE SEQUENCE [LARGE SCALE GENOMIC DNA]</scope>
    <source>
        <strain evidence="2">DAOM:BR144</strain>
    </source>
</reference>
<dbReference type="OMA" id="SEFQCPH"/>
<protein>
    <submittedName>
        <fullName evidence="1">Uncharacterized protein</fullName>
    </submittedName>
</protein>
<dbReference type="InParanoid" id="K3XAI2"/>
<dbReference type="EMBL" id="GL376600">
    <property type="status" value="NOT_ANNOTATED_CDS"/>
    <property type="molecule type" value="Genomic_DNA"/>
</dbReference>
<dbReference type="EnsemblProtists" id="PYU1_T014231">
    <property type="protein sequence ID" value="PYU1_T014231"/>
    <property type="gene ID" value="PYU1_G014201"/>
</dbReference>
<proteinExistence type="predicted"/>
<accession>K3XAI2</accession>
<organism evidence="1 2">
    <name type="scientific">Globisporangium ultimum (strain ATCC 200006 / CBS 805.95 / DAOM BR144)</name>
    <name type="common">Pythium ultimum</name>
    <dbReference type="NCBI Taxonomy" id="431595"/>
    <lineage>
        <taxon>Eukaryota</taxon>
        <taxon>Sar</taxon>
        <taxon>Stramenopiles</taxon>
        <taxon>Oomycota</taxon>
        <taxon>Peronosporomycetes</taxon>
        <taxon>Pythiales</taxon>
        <taxon>Pythiaceae</taxon>
        <taxon>Globisporangium</taxon>
    </lineage>
</organism>
<dbReference type="AlphaFoldDB" id="K3XAI2"/>
<dbReference type="HOGENOM" id="CLU_434452_0_0_1"/>
<dbReference type="VEuPathDB" id="FungiDB:PYU1_G014201"/>